<keyword evidence="2" id="KW-0812">Transmembrane</keyword>
<dbReference type="GeneID" id="89943369"/>
<dbReference type="EMBL" id="MU853349">
    <property type="protein sequence ID" value="KAK4110731.1"/>
    <property type="molecule type" value="Genomic_DNA"/>
</dbReference>
<keyword evidence="2" id="KW-1133">Transmembrane helix</keyword>
<feature type="compositionally biased region" description="Low complexity" evidence="1">
    <location>
        <begin position="129"/>
        <end position="153"/>
    </location>
</feature>
<feature type="transmembrane region" description="Helical" evidence="2">
    <location>
        <begin position="77"/>
        <end position="106"/>
    </location>
</feature>
<keyword evidence="2" id="KW-0472">Membrane</keyword>
<accession>A0AAN6QQS0</accession>
<evidence type="ECO:0000313" key="4">
    <source>
        <dbReference type="Proteomes" id="UP001302812"/>
    </source>
</evidence>
<reference evidence="3" key="2">
    <citation type="submission" date="2023-05" db="EMBL/GenBank/DDBJ databases">
        <authorList>
            <consortium name="Lawrence Berkeley National Laboratory"/>
            <person name="Steindorff A."/>
            <person name="Hensen N."/>
            <person name="Bonometti L."/>
            <person name="Westerberg I."/>
            <person name="Brannstrom I.O."/>
            <person name="Guillou S."/>
            <person name="Cros-Aarteil S."/>
            <person name="Calhoun S."/>
            <person name="Haridas S."/>
            <person name="Kuo A."/>
            <person name="Mondo S."/>
            <person name="Pangilinan J."/>
            <person name="Riley R."/>
            <person name="Labutti K."/>
            <person name="Andreopoulos B."/>
            <person name="Lipzen A."/>
            <person name="Chen C."/>
            <person name="Yanf M."/>
            <person name="Daum C."/>
            <person name="Ng V."/>
            <person name="Clum A."/>
            <person name="Ohm R."/>
            <person name="Martin F."/>
            <person name="Silar P."/>
            <person name="Natvig D."/>
            <person name="Lalanne C."/>
            <person name="Gautier V."/>
            <person name="Ament-Velasquez S.L."/>
            <person name="Kruys A."/>
            <person name="Hutchinson M.I."/>
            <person name="Powell A.J."/>
            <person name="Barry K."/>
            <person name="Miller A.N."/>
            <person name="Grigoriev I.V."/>
            <person name="Debuchy R."/>
            <person name="Gladieux P."/>
            <person name="Thoren M.H."/>
            <person name="Johannesson H."/>
        </authorList>
    </citation>
    <scope>NUCLEOTIDE SEQUENCE</scope>
    <source>
        <strain evidence="3">CBS 508.74</strain>
    </source>
</reference>
<keyword evidence="4" id="KW-1185">Reference proteome</keyword>
<evidence type="ECO:0000256" key="2">
    <source>
        <dbReference type="SAM" id="Phobius"/>
    </source>
</evidence>
<comment type="caution">
    <text evidence="3">The sequence shown here is derived from an EMBL/GenBank/DDBJ whole genome shotgun (WGS) entry which is preliminary data.</text>
</comment>
<feature type="compositionally biased region" description="Gly residues" evidence="1">
    <location>
        <begin position="172"/>
        <end position="183"/>
    </location>
</feature>
<protein>
    <submittedName>
        <fullName evidence="3">Uncharacterized protein</fullName>
    </submittedName>
</protein>
<dbReference type="Proteomes" id="UP001302812">
    <property type="component" value="Unassembled WGS sequence"/>
</dbReference>
<reference evidence="3" key="1">
    <citation type="journal article" date="2023" name="Mol. Phylogenet. Evol.">
        <title>Genome-scale phylogeny and comparative genomics of the fungal order Sordariales.</title>
        <authorList>
            <person name="Hensen N."/>
            <person name="Bonometti L."/>
            <person name="Westerberg I."/>
            <person name="Brannstrom I.O."/>
            <person name="Guillou S."/>
            <person name="Cros-Aarteil S."/>
            <person name="Calhoun S."/>
            <person name="Haridas S."/>
            <person name="Kuo A."/>
            <person name="Mondo S."/>
            <person name="Pangilinan J."/>
            <person name="Riley R."/>
            <person name="LaButti K."/>
            <person name="Andreopoulos B."/>
            <person name="Lipzen A."/>
            <person name="Chen C."/>
            <person name="Yan M."/>
            <person name="Daum C."/>
            <person name="Ng V."/>
            <person name="Clum A."/>
            <person name="Steindorff A."/>
            <person name="Ohm R.A."/>
            <person name="Martin F."/>
            <person name="Silar P."/>
            <person name="Natvig D.O."/>
            <person name="Lalanne C."/>
            <person name="Gautier V."/>
            <person name="Ament-Velasquez S.L."/>
            <person name="Kruys A."/>
            <person name="Hutchinson M.I."/>
            <person name="Powell A.J."/>
            <person name="Barry K."/>
            <person name="Miller A.N."/>
            <person name="Grigoriev I.V."/>
            <person name="Debuchy R."/>
            <person name="Gladieux P."/>
            <person name="Hiltunen Thoren M."/>
            <person name="Johannesson H."/>
        </authorList>
    </citation>
    <scope>NUCLEOTIDE SEQUENCE</scope>
    <source>
        <strain evidence="3">CBS 508.74</strain>
    </source>
</reference>
<name>A0AAN6QQS0_9PEZI</name>
<gene>
    <name evidence="3" type="ORF">N656DRAFT_846749</name>
</gene>
<feature type="transmembrane region" description="Helical" evidence="2">
    <location>
        <begin position="33"/>
        <end position="57"/>
    </location>
</feature>
<evidence type="ECO:0000313" key="3">
    <source>
        <dbReference type="EMBL" id="KAK4110731.1"/>
    </source>
</evidence>
<organism evidence="3 4">
    <name type="scientific">Canariomyces notabilis</name>
    <dbReference type="NCBI Taxonomy" id="2074819"/>
    <lineage>
        <taxon>Eukaryota</taxon>
        <taxon>Fungi</taxon>
        <taxon>Dikarya</taxon>
        <taxon>Ascomycota</taxon>
        <taxon>Pezizomycotina</taxon>
        <taxon>Sordariomycetes</taxon>
        <taxon>Sordariomycetidae</taxon>
        <taxon>Sordariales</taxon>
        <taxon>Chaetomiaceae</taxon>
        <taxon>Canariomyces</taxon>
    </lineage>
</organism>
<dbReference type="AlphaFoldDB" id="A0AAN6QQS0"/>
<feature type="transmembrane region" description="Helical" evidence="2">
    <location>
        <begin position="6"/>
        <end position="26"/>
    </location>
</feature>
<sequence length="221" mass="24009">MDLTLSDLVHFGSVILFGAIPILQFFIFNPMMWIIRTCFTIITTVLYIVSLPIRVPFNMLVTPIRYFMSIMDELTPLFLWLSNAVIIGITAGGCIALMTMGIMSALHRLFPQLRPRPEPRRRAQRRARLPAAVPSAATAVSSPDISSSSSPTRISDELDGAAASDDDSGPAGARGGRGRGSGSGLRWRRATTAPLAAKSAGRRRAPDVLVDDTIHEEESSE</sequence>
<feature type="compositionally biased region" description="Basic and acidic residues" evidence="1">
    <location>
        <begin position="212"/>
        <end position="221"/>
    </location>
</feature>
<evidence type="ECO:0000256" key="1">
    <source>
        <dbReference type="SAM" id="MobiDB-lite"/>
    </source>
</evidence>
<dbReference type="RefSeq" id="XP_064668301.1">
    <property type="nucleotide sequence ID" value="XM_064819243.1"/>
</dbReference>
<proteinExistence type="predicted"/>
<feature type="region of interest" description="Disordered" evidence="1">
    <location>
        <begin position="114"/>
        <end position="221"/>
    </location>
</feature>